<dbReference type="Proteomes" id="UP000228934">
    <property type="component" value="Unassembled WGS sequence"/>
</dbReference>
<gene>
    <name evidence="1" type="ORF">AB205_0099640</name>
</gene>
<sequence>MKELKLLGVEEDFTDLKHAPIDFNVKKSESMKELKLLGAEEDFKDFKHAPIDFNVKKKVLKSLTF</sequence>
<organism evidence="1 2">
    <name type="scientific">Aquarana catesbeiana</name>
    <name type="common">American bullfrog</name>
    <name type="synonym">Rana catesbeiana</name>
    <dbReference type="NCBI Taxonomy" id="8400"/>
    <lineage>
        <taxon>Eukaryota</taxon>
        <taxon>Metazoa</taxon>
        <taxon>Chordata</taxon>
        <taxon>Craniata</taxon>
        <taxon>Vertebrata</taxon>
        <taxon>Euteleostomi</taxon>
        <taxon>Amphibia</taxon>
        <taxon>Batrachia</taxon>
        <taxon>Anura</taxon>
        <taxon>Neobatrachia</taxon>
        <taxon>Ranoidea</taxon>
        <taxon>Ranidae</taxon>
        <taxon>Aquarana</taxon>
    </lineage>
</organism>
<reference evidence="2" key="1">
    <citation type="journal article" date="2017" name="Nat. Commun.">
        <title>The North American bullfrog draft genome provides insight into hormonal regulation of long noncoding RNA.</title>
        <authorList>
            <person name="Hammond S.A."/>
            <person name="Warren R.L."/>
            <person name="Vandervalk B.P."/>
            <person name="Kucuk E."/>
            <person name="Khan H."/>
            <person name="Gibb E.A."/>
            <person name="Pandoh P."/>
            <person name="Kirk H."/>
            <person name="Zhao Y."/>
            <person name="Jones M."/>
            <person name="Mungall A.J."/>
            <person name="Coope R."/>
            <person name="Pleasance S."/>
            <person name="Moore R.A."/>
            <person name="Holt R.A."/>
            <person name="Round J.M."/>
            <person name="Ohora S."/>
            <person name="Walle B.V."/>
            <person name="Veldhoen N."/>
            <person name="Helbing C.C."/>
            <person name="Birol I."/>
        </authorList>
    </citation>
    <scope>NUCLEOTIDE SEQUENCE [LARGE SCALE GENOMIC DNA]</scope>
</reference>
<evidence type="ECO:0000313" key="1">
    <source>
        <dbReference type="EMBL" id="PIO09865.1"/>
    </source>
</evidence>
<keyword evidence="2" id="KW-1185">Reference proteome</keyword>
<proteinExistence type="predicted"/>
<protein>
    <submittedName>
        <fullName evidence="1">Uncharacterized protein</fullName>
    </submittedName>
</protein>
<accession>A0A2G9Q2S7</accession>
<dbReference type="EMBL" id="KZ369698">
    <property type="protein sequence ID" value="PIO09865.1"/>
    <property type="molecule type" value="Genomic_DNA"/>
</dbReference>
<name>A0A2G9Q2S7_AQUCT</name>
<dbReference type="AlphaFoldDB" id="A0A2G9Q2S7"/>
<evidence type="ECO:0000313" key="2">
    <source>
        <dbReference type="Proteomes" id="UP000228934"/>
    </source>
</evidence>